<dbReference type="Pfam" id="PF00015">
    <property type="entry name" value="MCPsignal"/>
    <property type="match status" value="1"/>
</dbReference>
<dbReference type="GO" id="GO:0004888">
    <property type="term" value="F:transmembrane signaling receptor activity"/>
    <property type="evidence" value="ECO:0007669"/>
    <property type="project" value="InterPro"/>
</dbReference>
<dbReference type="GO" id="GO:0005886">
    <property type="term" value="C:plasma membrane"/>
    <property type="evidence" value="ECO:0007669"/>
    <property type="project" value="TreeGrafter"/>
</dbReference>
<keyword evidence="5" id="KW-1133">Transmembrane helix</keyword>
<reference evidence="7 8" key="2">
    <citation type="journal article" date="2010" name="Stand. Genomic Sci.">
        <title>Complete genome sequence of Desulfohalobium retbaense type strain (HR(100)).</title>
        <authorList>
            <person name="Spring S."/>
            <person name="Nolan M."/>
            <person name="Lapidus A."/>
            <person name="Glavina Del Rio T."/>
            <person name="Copeland A."/>
            <person name="Tice H."/>
            <person name="Cheng J.F."/>
            <person name="Lucas S."/>
            <person name="Land M."/>
            <person name="Chen F."/>
            <person name="Bruce D."/>
            <person name="Goodwin L."/>
            <person name="Pitluck S."/>
            <person name="Ivanova N."/>
            <person name="Mavromatis K."/>
            <person name="Mikhailova N."/>
            <person name="Pati A."/>
            <person name="Chen A."/>
            <person name="Palaniappan K."/>
            <person name="Hauser L."/>
            <person name="Chang Y.J."/>
            <person name="Jeffries C.D."/>
            <person name="Munk C."/>
            <person name="Kiss H."/>
            <person name="Chain P."/>
            <person name="Han C."/>
            <person name="Brettin T."/>
            <person name="Detter J.C."/>
            <person name="Schuler E."/>
            <person name="Goker M."/>
            <person name="Rohde M."/>
            <person name="Bristow J."/>
            <person name="Eisen J.A."/>
            <person name="Markowitz V."/>
            <person name="Hugenholtz P."/>
            <person name="Kyrpides N.C."/>
            <person name="Klenk H.P."/>
        </authorList>
    </citation>
    <scope>NUCLEOTIDE SEQUENCE [LARGE SCALE GENOMIC DNA]</scope>
    <source>
        <strain evidence="7 8">DSM 5692</strain>
    </source>
</reference>
<dbReference type="PRINTS" id="PR00260">
    <property type="entry name" value="CHEMTRNSDUCR"/>
</dbReference>
<comment type="similarity">
    <text evidence="2">Belongs to the methyl-accepting chemotaxis (MCP) protein family.</text>
</comment>
<evidence type="ECO:0000313" key="8">
    <source>
        <dbReference type="Proteomes" id="UP000001052"/>
    </source>
</evidence>
<name>C8X019_DESRD</name>
<dbReference type="HOGENOM" id="CLU_000445_107_12_7"/>
<dbReference type="OrthoDB" id="9816383at2"/>
<evidence type="ECO:0000259" key="6">
    <source>
        <dbReference type="PROSITE" id="PS50111"/>
    </source>
</evidence>
<dbReference type="SUPFAM" id="SSF58104">
    <property type="entry name" value="Methyl-accepting chemotaxis protein (MCP) signaling domain"/>
    <property type="match status" value="1"/>
</dbReference>
<feature type="domain" description="Methyl-accepting transducer" evidence="6">
    <location>
        <begin position="404"/>
        <end position="633"/>
    </location>
</feature>
<dbReference type="GO" id="GO:0006935">
    <property type="term" value="P:chemotaxis"/>
    <property type="evidence" value="ECO:0007669"/>
    <property type="project" value="UniProtKB-KW"/>
</dbReference>
<dbReference type="SMART" id="SM00283">
    <property type="entry name" value="MA"/>
    <property type="match status" value="1"/>
</dbReference>
<evidence type="ECO:0000313" key="7">
    <source>
        <dbReference type="EMBL" id="ACV67644.1"/>
    </source>
</evidence>
<dbReference type="RefSeq" id="WP_015750803.1">
    <property type="nucleotide sequence ID" value="NC_013223.1"/>
</dbReference>
<dbReference type="SUPFAM" id="SSF103190">
    <property type="entry name" value="Sensory domain-like"/>
    <property type="match status" value="1"/>
</dbReference>
<keyword evidence="1" id="KW-0145">Chemotaxis</keyword>
<feature type="compositionally biased region" description="Low complexity" evidence="4">
    <location>
        <begin position="431"/>
        <end position="445"/>
    </location>
</feature>
<sequence>MGLKNQNLQIKIVGLGCLAVVVSVGLILGILSYQGRGLEKDMAKEVDHMAERELGHIAEDIRHMVEAQNESVQQKVESDLRVASHLLEQQGGIYTATQTETVSWQAVNQYTGQSKTMDLPKMLMGSNWLGKVRAMDKTAPLVDQVQDLVGGTCTVFQRMNEAGDMLRVATNVEKKNGDRAIGTYIPATNPDGQPNPVISTVMQGQTFYGRAYVVNAWYITAYKPIRDQRGEITGILYVGVKQENVESLRKGIESKQIGNEGYAFVLGGSGDYKGQYIVSNDGQRDGENILDAQTEDGTYFVQEMIEKAKQAQGETVFYSYPWNGQKKTAALTYYEPWDWVIGASVYNSFYNSIENRIVDSVRSMTITTIIFGVGLILVMIAIAYLLARSIVRPIKTISQQLFAGSEQTANASDEIASSSQRLAEGANEQASSLEETSSSLEELSSQTKQNAENASQADQYTQEVNQVIQDGVGSMEQMETTIGSIKESSEQTSKIMKTIDDIAFQTNLLALNAAVEAARAGEAGKGFAVVAEEVRSLAQRSAEAARNTSSIIEDAQANADQGVQVAAEVSQNLSRIQETAKQVGILVSEIAAASKEQSEGIEQINTAVSEMDKVVQQNASDSEETASASEELSAQAEELEKAVRNLMVIIEGGQDALDQKGPTADQNQDRQDWGRASTHKQAQSGLQSSGKALMSGKEK</sequence>
<reference evidence="8" key="1">
    <citation type="submission" date="2009-09" db="EMBL/GenBank/DDBJ databases">
        <title>The complete chromosome of Desulfohalobium retbaense DSM 5692.</title>
        <authorList>
            <consortium name="US DOE Joint Genome Institute (JGI-PGF)"/>
            <person name="Lucas S."/>
            <person name="Copeland A."/>
            <person name="Lapidus A."/>
            <person name="Glavina del Rio T."/>
            <person name="Dalin E."/>
            <person name="Tice H."/>
            <person name="Bruce D."/>
            <person name="Goodwin L."/>
            <person name="Pitluck S."/>
            <person name="Kyrpides N."/>
            <person name="Mavromatis K."/>
            <person name="Ivanova N."/>
            <person name="Mikhailova N."/>
            <person name="Munk A.C."/>
            <person name="Brettin T."/>
            <person name="Detter J.C."/>
            <person name="Han C."/>
            <person name="Tapia R."/>
            <person name="Larimer F."/>
            <person name="Land M."/>
            <person name="Hauser L."/>
            <person name="Markowitz V."/>
            <person name="Cheng J.-F."/>
            <person name="Hugenholtz P."/>
            <person name="Woyke T."/>
            <person name="Wu D."/>
            <person name="Spring S."/>
            <person name="Klenk H.-P."/>
            <person name="Eisen J.A."/>
        </authorList>
    </citation>
    <scope>NUCLEOTIDE SEQUENCE [LARGE SCALE GENOMIC DNA]</scope>
    <source>
        <strain evidence="8">DSM 5692</strain>
    </source>
</reference>
<evidence type="ECO:0000256" key="3">
    <source>
        <dbReference type="PROSITE-ProRule" id="PRU00284"/>
    </source>
</evidence>
<dbReference type="InterPro" id="IPR051310">
    <property type="entry name" value="MCP_chemotaxis"/>
</dbReference>
<evidence type="ECO:0000256" key="2">
    <source>
        <dbReference type="ARBA" id="ARBA00029447"/>
    </source>
</evidence>
<proteinExistence type="inferred from homology"/>
<evidence type="ECO:0000256" key="4">
    <source>
        <dbReference type="SAM" id="MobiDB-lite"/>
    </source>
</evidence>
<dbReference type="EMBL" id="CP001734">
    <property type="protein sequence ID" value="ACV67644.1"/>
    <property type="molecule type" value="Genomic_DNA"/>
</dbReference>
<dbReference type="Pfam" id="PF17201">
    <property type="entry name" value="Cache_3-Cache_2"/>
    <property type="match status" value="1"/>
</dbReference>
<dbReference type="CDD" id="cd12912">
    <property type="entry name" value="PDC2_MCP_like"/>
    <property type="match status" value="1"/>
</dbReference>
<feature type="transmembrane region" description="Helical" evidence="5">
    <location>
        <begin position="12"/>
        <end position="33"/>
    </location>
</feature>
<dbReference type="PANTHER" id="PTHR43531">
    <property type="entry name" value="PROTEIN ICFG"/>
    <property type="match status" value="1"/>
</dbReference>
<dbReference type="InterPro" id="IPR029151">
    <property type="entry name" value="Sensor-like_sf"/>
</dbReference>
<accession>C8X019</accession>
<feature type="compositionally biased region" description="Polar residues" evidence="4">
    <location>
        <begin position="446"/>
        <end position="460"/>
    </location>
</feature>
<keyword evidence="3" id="KW-0807">Transducer</keyword>
<feature type="region of interest" description="Disordered" evidence="4">
    <location>
        <begin position="413"/>
        <end position="460"/>
    </location>
</feature>
<gene>
    <name evidence="7" type="ordered locus">Dret_0342</name>
</gene>
<feature type="compositionally biased region" description="Polar residues" evidence="4">
    <location>
        <begin position="679"/>
        <end position="690"/>
    </location>
</feature>
<dbReference type="Gene3D" id="3.30.450.20">
    <property type="entry name" value="PAS domain"/>
    <property type="match status" value="1"/>
</dbReference>
<feature type="region of interest" description="Disordered" evidence="4">
    <location>
        <begin position="614"/>
        <end position="636"/>
    </location>
</feature>
<feature type="compositionally biased region" description="Low complexity" evidence="4">
    <location>
        <begin position="625"/>
        <end position="636"/>
    </location>
</feature>
<dbReference type="AlphaFoldDB" id="C8X019"/>
<evidence type="ECO:0000256" key="5">
    <source>
        <dbReference type="SAM" id="Phobius"/>
    </source>
</evidence>
<feature type="region of interest" description="Disordered" evidence="4">
    <location>
        <begin position="654"/>
        <end position="699"/>
    </location>
</feature>
<dbReference type="PANTHER" id="PTHR43531:SF11">
    <property type="entry name" value="METHYL-ACCEPTING CHEMOTAXIS PROTEIN 3"/>
    <property type="match status" value="1"/>
</dbReference>
<dbReference type="GO" id="GO:0007165">
    <property type="term" value="P:signal transduction"/>
    <property type="evidence" value="ECO:0007669"/>
    <property type="project" value="UniProtKB-KW"/>
</dbReference>
<dbReference type="STRING" id="485915.Dret_0342"/>
<keyword evidence="5" id="KW-0472">Membrane</keyword>
<dbReference type="Gene3D" id="1.10.287.950">
    <property type="entry name" value="Methyl-accepting chemotaxis protein"/>
    <property type="match status" value="1"/>
</dbReference>
<dbReference type="CDD" id="cd11386">
    <property type="entry name" value="MCP_signal"/>
    <property type="match status" value="1"/>
</dbReference>
<dbReference type="eggNOG" id="COG0840">
    <property type="taxonomic scope" value="Bacteria"/>
</dbReference>
<keyword evidence="5" id="KW-0812">Transmembrane</keyword>
<evidence type="ECO:0000256" key="1">
    <source>
        <dbReference type="ARBA" id="ARBA00022500"/>
    </source>
</evidence>
<dbReference type="KEGG" id="drt:Dret_0342"/>
<dbReference type="Proteomes" id="UP000001052">
    <property type="component" value="Chromosome"/>
</dbReference>
<keyword evidence="8" id="KW-1185">Reference proteome</keyword>
<protein>
    <submittedName>
        <fullName evidence="7">Methyl-accepting chemotaxis sensory transducer</fullName>
    </submittedName>
</protein>
<dbReference type="InterPro" id="IPR004089">
    <property type="entry name" value="MCPsignal_dom"/>
</dbReference>
<dbReference type="InterPro" id="IPR004090">
    <property type="entry name" value="Chemotax_Me-accpt_rcpt"/>
</dbReference>
<dbReference type="InterPro" id="IPR033462">
    <property type="entry name" value="Cache_3-Cache_2"/>
</dbReference>
<organism evidence="7 8">
    <name type="scientific">Desulfohalobium retbaense (strain ATCC 49708 / DSM 5692 / JCM 16813 / HR100)</name>
    <dbReference type="NCBI Taxonomy" id="485915"/>
    <lineage>
        <taxon>Bacteria</taxon>
        <taxon>Pseudomonadati</taxon>
        <taxon>Thermodesulfobacteriota</taxon>
        <taxon>Desulfovibrionia</taxon>
        <taxon>Desulfovibrionales</taxon>
        <taxon>Desulfohalobiaceae</taxon>
        <taxon>Desulfohalobium</taxon>
    </lineage>
</organism>
<feature type="transmembrane region" description="Helical" evidence="5">
    <location>
        <begin position="364"/>
        <end position="387"/>
    </location>
</feature>
<dbReference type="PROSITE" id="PS50111">
    <property type="entry name" value="CHEMOTAXIS_TRANSDUC_2"/>
    <property type="match status" value="1"/>
</dbReference>